<dbReference type="InterPro" id="IPR036188">
    <property type="entry name" value="FAD/NAD-bd_sf"/>
</dbReference>
<dbReference type="PANTHER" id="PTHR40254:SF1">
    <property type="entry name" value="BLR0577 PROTEIN"/>
    <property type="match status" value="1"/>
</dbReference>
<gene>
    <name evidence="2" type="ORF">AWB90_23955</name>
</gene>
<dbReference type="InterPro" id="IPR038732">
    <property type="entry name" value="HpyO/CreE_NAD-binding"/>
</dbReference>
<feature type="domain" description="FAD-dependent urate hydroxylase HpyO/Asp monooxygenase CreE-like FAD/NAD(P)-binding" evidence="1">
    <location>
        <begin position="5"/>
        <end position="177"/>
    </location>
</feature>
<dbReference type="PANTHER" id="PTHR40254">
    <property type="entry name" value="BLR0577 PROTEIN"/>
    <property type="match status" value="1"/>
</dbReference>
<sequence length="605" mass="66179">MIEMAIVGLGAWGLCVLERAVNRARQVSTPVRVHVVEPAQLGGGVYSAEQPDFLVLNNACGQLSLYVAPDGDPLPPYAVGLHPWAVVRGYRWMGYECRIGAGGDPILPTDYLPRRLMGEYLVWFYDTLVSYAPPNLEIVRHYAAAVDISPAFRGREEVLLDNGTTLTVDHVVLTSGHTWNHERGADGGVRYLPPYPVECLDRSAPAGSSIAVAGMGLVCFDVLTALTVGRGGTFERRYDRSDRMRYMPSGREPTITLYSRSGAPYCAKSATGVDPYGQYQPVVCTAEEFAALTNPGGSPMRRHVDFRAELLPLVFAEMQARYYIHAALLAGGDAESTEVRSVLRQGWLDGHYEKVVDCLEPRYGRFDPASHLFAGSDRHYASAADYQGQVYDMIDDDLTEALLPGGSPVKAAQEVLRILRDKLRSVIEFGGLSLDSYVEFQSNVRGRINRLEAGVPPLRSQQLLALLDAGVVRAPLGPSPELTACRDGVRLSSTALDKPTSVRVDGVVRGYLDLPSLARSGSPLLNRLYAKGRLTQLTYGDTPVGSVAINEDFHPYDTEGRLQPNISLLGVLTEGVRYFTHYLPSPRSRLRAVYDAQDCVEAVIG</sequence>
<proteinExistence type="predicted"/>
<evidence type="ECO:0000313" key="2">
    <source>
        <dbReference type="EMBL" id="ORW38343.1"/>
    </source>
</evidence>
<dbReference type="SUPFAM" id="SSF51905">
    <property type="entry name" value="FAD/NAD(P)-binding domain"/>
    <property type="match status" value="1"/>
</dbReference>
<accession>A0A1X2A4J3</accession>
<dbReference type="InterPro" id="IPR052189">
    <property type="entry name" value="L-asp_N-monooxygenase_NS-form"/>
</dbReference>
<dbReference type="OrthoDB" id="3653265at2"/>
<name>A0A1X2A4J3_9MYCO</name>
<evidence type="ECO:0000259" key="1">
    <source>
        <dbReference type="Pfam" id="PF13454"/>
    </source>
</evidence>
<organism evidence="2 3">
    <name type="scientific">Mycobacterium paraense</name>
    <dbReference type="NCBI Taxonomy" id="767916"/>
    <lineage>
        <taxon>Bacteria</taxon>
        <taxon>Bacillati</taxon>
        <taxon>Actinomycetota</taxon>
        <taxon>Actinomycetes</taxon>
        <taxon>Mycobacteriales</taxon>
        <taxon>Mycobacteriaceae</taxon>
        <taxon>Mycobacterium</taxon>
        <taxon>Mycobacterium simiae complex</taxon>
    </lineage>
</organism>
<protein>
    <recommendedName>
        <fullName evidence="1">FAD-dependent urate hydroxylase HpyO/Asp monooxygenase CreE-like FAD/NAD(P)-binding domain-containing protein</fullName>
    </recommendedName>
</protein>
<dbReference type="AlphaFoldDB" id="A0A1X2A4J3"/>
<reference evidence="2 3" key="1">
    <citation type="journal article" date="2015" name="Emerg. Microbes Infect.">
        <title>Characterization of 17 strains belonging to the Mycobacterium simiae complex and description of Mycobacterium paraense sp. nov.</title>
        <authorList>
            <person name="Fusco da Costa A.R."/>
            <person name="Fedrizzi T."/>
            <person name="Lopes M.L."/>
            <person name="Pecorari M."/>
            <person name="Oliveira da Costa W.L."/>
            <person name="Giacobazzi E."/>
            <person name="da Costa Bahia J.R."/>
            <person name="De Sanctis V."/>
            <person name="Batista Lima K.V."/>
            <person name="Bertorelli R."/>
            <person name="Grottola A."/>
            <person name="Fabio A."/>
            <person name="Mariottini A."/>
            <person name="Ferretti P."/>
            <person name="Di Leva F."/>
            <person name="Fregni Serpini G."/>
            <person name="Tagliazucchi S."/>
            <person name="Rumpianesi F."/>
            <person name="Jousson O."/>
            <person name="Segata N."/>
            <person name="Tortoli E."/>
        </authorList>
    </citation>
    <scope>NUCLEOTIDE SEQUENCE [LARGE SCALE GENOMIC DNA]</scope>
    <source>
        <strain evidence="2 3">IEC33</strain>
    </source>
</reference>
<comment type="caution">
    <text evidence="2">The sequence shown here is derived from an EMBL/GenBank/DDBJ whole genome shotgun (WGS) entry which is preliminary data.</text>
</comment>
<dbReference type="EMBL" id="LQPN01000072">
    <property type="protein sequence ID" value="ORW38343.1"/>
    <property type="molecule type" value="Genomic_DNA"/>
</dbReference>
<dbReference type="Pfam" id="PF13454">
    <property type="entry name" value="NAD_binding_9"/>
    <property type="match status" value="1"/>
</dbReference>
<dbReference type="Proteomes" id="UP000193285">
    <property type="component" value="Unassembled WGS sequence"/>
</dbReference>
<evidence type="ECO:0000313" key="3">
    <source>
        <dbReference type="Proteomes" id="UP000193285"/>
    </source>
</evidence>
<dbReference type="STRING" id="767916.AWB91_12540"/>